<evidence type="ECO:0000256" key="19">
    <source>
        <dbReference type="HAMAP-Rule" id="MF_00719"/>
    </source>
</evidence>
<evidence type="ECO:0000256" key="11">
    <source>
        <dbReference type="ARBA" id="ARBA00022842"/>
    </source>
</evidence>
<protein>
    <recommendedName>
        <fullName evidence="6 19">Adenosylcobinamide-GDP ribazoletransferase</fullName>
        <ecNumber evidence="5 19">2.7.8.26</ecNumber>
    </recommendedName>
    <alternativeName>
        <fullName evidence="16 19">Cobalamin synthase</fullName>
    </alternativeName>
    <alternativeName>
        <fullName evidence="15 19">Cobalamin-5'-phosphate synthase</fullName>
    </alternativeName>
</protein>
<comment type="pathway">
    <text evidence="3 19">Cofactor biosynthesis; adenosylcobalamin biosynthesis; adenosylcobalamin from cob(II)yrinate a,c-diamide: step 7/7.</text>
</comment>
<dbReference type="InterPro" id="IPR003805">
    <property type="entry name" value="CobS"/>
</dbReference>
<dbReference type="HAMAP" id="MF_00719">
    <property type="entry name" value="CobS"/>
    <property type="match status" value="1"/>
</dbReference>
<comment type="function">
    <text evidence="14 19">Joins adenosylcobinamide-GDP and alpha-ribazole to generate adenosylcobalamin (Ado-cobalamin). Also synthesizes adenosylcobalamin 5'-phosphate from adenosylcobinamide-GDP and alpha-ribazole 5'-phosphate.</text>
</comment>
<comment type="similarity">
    <text evidence="4 19">Belongs to the CobS family.</text>
</comment>
<keyword evidence="21" id="KW-1185">Reference proteome</keyword>
<dbReference type="UniPathway" id="UPA00148">
    <property type="reaction ID" value="UER00238"/>
</dbReference>
<dbReference type="Pfam" id="PF02654">
    <property type="entry name" value="CobS"/>
    <property type="match status" value="1"/>
</dbReference>
<feature type="transmembrane region" description="Helical" evidence="19">
    <location>
        <begin position="46"/>
        <end position="66"/>
    </location>
</feature>
<proteinExistence type="inferred from homology"/>
<keyword evidence="10 19" id="KW-0812">Transmembrane</keyword>
<gene>
    <name evidence="19 20" type="primary">cobS</name>
    <name evidence="20" type="ORF">D8Y22_07055</name>
</gene>
<comment type="catalytic activity">
    <reaction evidence="17 19">
        <text>alpha-ribazole + adenosylcob(III)inamide-GDP = adenosylcob(III)alamin + GMP + H(+)</text>
        <dbReference type="Rhea" id="RHEA:16049"/>
        <dbReference type="ChEBI" id="CHEBI:10329"/>
        <dbReference type="ChEBI" id="CHEBI:15378"/>
        <dbReference type="ChEBI" id="CHEBI:18408"/>
        <dbReference type="ChEBI" id="CHEBI:58115"/>
        <dbReference type="ChEBI" id="CHEBI:60487"/>
        <dbReference type="EC" id="2.7.8.26"/>
    </reaction>
</comment>
<evidence type="ECO:0000256" key="7">
    <source>
        <dbReference type="ARBA" id="ARBA00022475"/>
    </source>
</evidence>
<evidence type="ECO:0000256" key="9">
    <source>
        <dbReference type="ARBA" id="ARBA00022679"/>
    </source>
</evidence>
<feature type="transmembrane region" description="Helical" evidence="19">
    <location>
        <begin position="123"/>
        <end position="156"/>
    </location>
</feature>
<evidence type="ECO:0000256" key="14">
    <source>
        <dbReference type="ARBA" id="ARBA00025228"/>
    </source>
</evidence>
<evidence type="ECO:0000256" key="2">
    <source>
        <dbReference type="ARBA" id="ARBA00004651"/>
    </source>
</evidence>
<evidence type="ECO:0000256" key="5">
    <source>
        <dbReference type="ARBA" id="ARBA00013200"/>
    </source>
</evidence>
<evidence type="ECO:0000256" key="4">
    <source>
        <dbReference type="ARBA" id="ARBA00010561"/>
    </source>
</evidence>
<dbReference type="GO" id="GO:0008818">
    <property type="term" value="F:cobalamin 5'-phosphate synthase activity"/>
    <property type="evidence" value="ECO:0007669"/>
    <property type="project" value="UniProtKB-UniRule"/>
</dbReference>
<evidence type="ECO:0000256" key="12">
    <source>
        <dbReference type="ARBA" id="ARBA00022989"/>
    </source>
</evidence>
<evidence type="ECO:0000256" key="15">
    <source>
        <dbReference type="ARBA" id="ARBA00032605"/>
    </source>
</evidence>
<evidence type="ECO:0000256" key="10">
    <source>
        <dbReference type="ARBA" id="ARBA00022692"/>
    </source>
</evidence>
<evidence type="ECO:0000256" key="8">
    <source>
        <dbReference type="ARBA" id="ARBA00022573"/>
    </source>
</evidence>
<dbReference type="EMBL" id="RBZW01000019">
    <property type="protein sequence ID" value="THE65565.1"/>
    <property type="molecule type" value="Genomic_DNA"/>
</dbReference>
<dbReference type="PANTHER" id="PTHR34148:SF1">
    <property type="entry name" value="ADENOSYLCOBINAMIDE-GDP RIBAZOLETRANSFERASE"/>
    <property type="match status" value="1"/>
</dbReference>
<evidence type="ECO:0000313" key="21">
    <source>
        <dbReference type="Proteomes" id="UP000318864"/>
    </source>
</evidence>
<reference evidence="20 21" key="1">
    <citation type="submission" date="2018-10" db="EMBL/GenBank/DDBJ databases">
        <title>Natronolimnobius sp. XQ-INN 246 isolated from Inner Mongolia Autonomous Region of China.</title>
        <authorList>
            <person name="Xue Q."/>
        </authorList>
    </citation>
    <scope>NUCLEOTIDE SEQUENCE [LARGE SCALE GENOMIC DNA]</scope>
    <source>
        <strain evidence="20 21">XQ-INN 246</strain>
    </source>
</reference>
<dbReference type="PANTHER" id="PTHR34148">
    <property type="entry name" value="ADENOSYLCOBINAMIDE-GDP RIBAZOLETRANSFERASE"/>
    <property type="match status" value="1"/>
</dbReference>
<evidence type="ECO:0000256" key="18">
    <source>
        <dbReference type="ARBA" id="ARBA00049504"/>
    </source>
</evidence>
<feature type="transmembrane region" description="Helical" evidence="19">
    <location>
        <begin position="73"/>
        <end position="91"/>
    </location>
</feature>
<dbReference type="GO" id="GO:0005886">
    <property type="term" value="C:plasma membrane"/>
    <property type="evidence" value="ECO:0007669"/>
    <property type="project" value="UniProtKB-SubCell"/>
</dbReference>
<keyword evidence="7 19" id="KW-1003">Cell membrane</keyword>
<comment type="caution">
    <text evidence="19">Lacks conserved residue(s) required for the propagation of feature annotation.</text>
</comment>
<organism evidence="20 21">
    <name type="scientific">Salinadaptatus halalkaliphilus</name>
    <dbReference type="NCBI Taxonomy" id="2419781"/>
    <lineage>
        <taxon>Archaea</taxon>
        <taxon>Methanobacteriati</taxon>
        <taxon>Methanobacteriota</taxon>
        <taxon>Stenosarchaea group</taxon>
        <taxon>Halobacteria</taxon>
        <taxon>Halobacteriales</taxon>
        <taxon>Natrialbaceae</taxon>
        <taxon>Salinadaptatus</taxon>
    </lineage>
</organism>
<evidence type="ECO:0000256" key="13">
    <source>
        <dbReference type="ARBA" id="ARBA00023136"/>
    </source>
</evidence>
<dbReference type="RefSeq" id="WP_141463995.1">
    <property type="nucleotide sequence ID" value="NZ_RBZW01000019.1"/>
</dbReference>
<evidence type="ECO:0000256" key="1">
    <source>
        <dbReference type="ARBA" id="ARBA00001946"/>
    </source>
</evidence>
<evidence type="ECO:0000256" key="6">
    <source>
        <dbReference type="ARBA" id="ARBA00015850"/>
    </source>
</evidence>
<dbReference type="GO" id="GO:0051073">
    <property type="term" value="F:adenosylcobinamide-GDP ribazoletransferase activity"/>
    <property type="evidence" value="ECO:0007669"/>
    <property type="project" value="UniProtKB-UniRule"/>
</dbReference>
<accession>A0A4S3TQN0</accession>
<dbReference type="GO" id="GO:0009236">
    <property type="term" value="P:cobalamin biosynthetic process"/>
    <property type="evidence" value="ECO:0007669"/>
    <property type="project" value="UniProtKB-UniRule"/>
</dbReference>
<evidence type="ECO:0000256" key="3">
    <source>
        <dbReference type="ARBA" id="ARBA00004663"/>
    </source>
</evidence>
<dbReference type="OrthoDB" id="11748at2157"/>
<keyword evidence="11 19" id="KW-0460">Magnesium</keyword>
<sequence length="263" mass="26046">MTNSTLSPGAVAGRWLGAIRGGVGFLTRLPVSFRDGDWEALRETPAAFPVVGYLAGAIAAIPLLAVGTLSSGPVAFAYLLAVYAVVGIHHLDGVADLGDALVVHGDTERRREVLKDTTTGVGAILAVAVVVAGLALGGLGVAGLTVAGAVGVVIAAEVGAKLGMAAMACLGHASYEGMGKSFTEASSPASVLGPIAVAVPAVGLTWPHPAAAVAVCGAVAAIALPWYWATHHLGGINGDIFGAANEIGRVAGVHAGVIAWTLL</sequence>
<keyword evidence="9 19" id="KW-0808">Transferase</keyword>
<comment type="catalytic activity">
    <reaction evidence="18 19">
        <text>alpha-ribazole 5'-phosphate + adenosylcob(III)inamide-GDP = adenosylcob(III)alamin 5'-phosphate + GMP + H(+)</text>
        <dbReference type="Rhea" id="RHEA:23560"/>
        <dbReference type="ChEBI" id="CHEBI:15378"/>
        <dbReference type="ChEBI" id="CHEBI:57918"/>
        <dbReference type="ChEBI" id="CHEBI:58115"/>
        <dbReference type="ChEBI" id="CHEBI:60487"/>
        <dbReference type="ChEBI" id="CHEBI:60493"/>
        <dbReference type="EC" id="2.7.8.26"/>
    </reaction>
</comment>
<keyword evidence="8 19" id="KW-0169">Cobalamin biosynthesis</keyword>
<comment type="cofactor">
    <cofactor evidence="1 19">
        <name>Mg(2+)</name>
        <dbReference type="ChEBI" id="CHEBI:18420"/>
    </cofactor>
</comment>
<dbReference type="NCBIfam" id="TIGR00317">
    <property type="entry name" value="cobS"/>
    <property type="match status" value="1"/>
</dbReference>
<dbReference type="AlphaFoldDB" id="A0A4S3TQN0"/>
<evidence type="ECO:0000256" key="17">
    <source>
        <dbReference type="ARBA" id="ARBA00048623"/>
    </source>
</evidence>
<keyword evidence="12 19" id="KW-1133">Transmembrane helix</keyword>
<keyword evidence="13 19" id="KW-0472">Membrane</keyword>
<evidence type="ECO:0000313" key="20">
    <source>
        <dbReference type="EMBL" id="THE65565.1"/>
    </source>
</evidence>
<evidence type="ECO:0000256" key="16">
    <source>
        <dbReference type="ARBA" id="ARBA00032853"/>
    </source>
</evidence>
<comment type="subcellular location">
    <subcellularLocation>
        <location evidence="2 19">Cell membrane</location>
        <topology evidence="2 19">Multi-pass membrane protein</topology>
    </subcellularLocation>
</comment>
<dbReference type="Proteomes" id="UP000318864">
    <property type="component" value="Unassembled WGS sequence"/>
</dbReference>
<dbReference type="EC" id="2.7.8.26" evidence="5 19"/>
<comment type="caution">
    <text evidence="20">The sequence shown here is derived from an EMBL/GenBank/DDBJ whole genome shotgun (WGS) entry which is preliminary data.</text>
</comment>
<name>A0A4S3TQN0_9EURY</name>